<sequence>MVPSCEFDSNDSSRIDSYHSASEEITPVEATNILDTRDQGDAGISRLSAVLSAGECARLSRRVKLPEGGFADSARNGRIFKVGMEESRVLSFLKDANTHHNPEKNAEGSRLLSLLKDADTNGNSEEYTEDHGSHLPVDSHVTQSKDLDSTLPKQASCLGLQSDSDNQDNHEWARVLYSYDPSPQIPEEVSLFKGEILLVLKKAKFWWEVAKEGGETGLAPRSHLVLLENSCTNSSSSQLFSTYQGFDGGLFRATSRFSMRSIQSPRLALVIQAYQAQDDGEVSLHKGRFIQVNDFSGFWWTVTASSGKTGVVPSSHLKLLPRAGPNAKASIVPNQPEQVKMPRLAQVIRGYTSDEPHEVSVGPNEFIYVNDMTGTWWHATKGNNETGLVESHRLDFPRVCSSNRAITPGQRTKHPRRAQAGLDYRAEAKHQVPLRRHEIFDVIDTDGSWSYVVKQSGQAGFVPTTHVNFIEPLLPATPEASMEDLLVPGAECENEKKMEEIQPSRAGGHIADSHREGWFVGYYGTMGMKW</sequence>
<dbReference type="CDD" id="cd00174">
    <property type="entry name" value="SH3"/>
    <property type="match status" value="1"/>
</dbReference>
<name>A0A6A7C845_9PEZI</name>
<dbReference type="PROSITE" id="PS50002">
    <property type="entry name" value="SH3"/>
    <property type="match status" value="4"/>
</dbReference>
<gene>
    <name evidence="5" type="ORF">K470DRAFT_292871</name>
</gene>
<evidence type="ECO:0000256" key="3">
    <source>
        <dbReference type="SAM" id="MobiDB-lite"/>
    </source>
</evidence>
<dbReference type="GO" id="GO:0003779">
    <property type="term" value="F:actin binding"/>
    <property type="evidence" value="ECO:0007669"/>
    <property type="project" value="TreeGrafter"/>
</dbReference>
<dbReference type="AlphaFoldDB" id="A0A6A7C845"/>
<dbReference type="GO" id="GO:0007266">
    <property type="term" value="P:Rho protein signal transduction"/>
    <property type="evidence" value="ECO:0007669"/>
    <property type="project" value="TreeGrafter"/>
</dbReference>
<feature type="domain" description="SH3" evidence="4">
    <location>
        <begin position="413"/>
        <end position="472"/>
    </location>
</feature>
<keyword evidence="6" id="KW-1185">Reference proteome</keyword>
<dbReference type="OrthoDB" id="5983572at2759"/>
<proteinExistence type="predicted"/>
<dbReference type="Gene3D" id="2.30.30.40">
    <property type="entry name" value="SH3 Domains"/>
    <property type="match status" value="4"/>
</dbReference>
<evidence type="ECO:0000313" key="5">
    <source>
        <dbReference type="EMBL" id="KAF2863422.1"/>
    </source>
</evidence>
<protein>
    <recommendedName>
        <fullName evidence="4">SH3 domain-containing protein</fullName>
    </recommendedName>
</protein>
<organism evidence="5 6">
    <name type="scientific">Piedraia hortae CBS 480.64</name>
    <dbReference type="NCBI Taxonomy" id="1314780"/>
    <lineage>
        <taxon>Eukaryota</taxon>
        <taxon>Fungi</taxon>
        <taxon>Dikarya</taxon>
        <taxon>Ascomycota</taxon>
        <taxon>Pezizomycotina</taxon>
        <taxon>Dothideomycetes</taxon>
        <taxon>Dothideomycetidae</taxon>
        <taxon>Capnodiales</taxon>
        <taxon>Piedraiaceae</taxon>
        <taxon>Piedraia</taxon>
    </lineage>
</organism>
<dbReference type="GO" id="GO:0035023">
    <property type="term" value="P:regulation of Rho protein signal transduction"/>
    <property type="evidence" value="ECO:0007669"/>
    <property type="project" value="TreeGrafter"/>
</dbReference>
<feature type="region of interest" description="Disordered" evidence="3">
    <location>
        <begin position="120"/>
        <end position="145"/>
    </location>
</feature>
<dbReference type="Pfam" id="PF00018">
    <property type="entry name" value="SH3_1"/>
    <property type="match status" value="2"/>
</dbReference>
<dbReference type="SMART" id="SM00326">
    <property type="entry name" value="SH3"/>
    <property type="match status" value="4"/>
</dbReference>
<dbReference type="GO" id="GO:0005886">
    <property type="term" value="C:plasma membrane"/>
    <property type="evidence" value="ECO:0007669"/>
    <property type="project" value="TreeGrafter"/>
</dbReference>
<evidence type="ECO:0000256" key="1">
    <source>
        <dbReference type="ARBA" id="ARBA00022443"/>
    </source>
</evidence>
<feature type="domain" description="SH3" evidence="4">
    <location>
        <begin position="340"/>
        <end position="399"/>
    </location>
</feature>
<dbReference type="EMBL" id="MU005961">
    <property type="protein sequence ID" value="KAF2863422.1"/>
    <property type="molecule type" value="Genomic_DNA"/>
</dbReference>
<evidence type="ECO:0000256" key="2">
    <source>
        <dbReference type="PROSITE-ProRule" id="PRU00192"/>
    </source>
</evidence>
<feature type="region of interest" description="Disordered" evidence="3">
    <location>
        <begin position="1"/>
        <end position="22"/>
    </location>
</feature>
<dbReference type="PANTHER" id="PTHR12287">
    <property type="entry name" value="EPIDERMAL GROWTH FACTOR RECEPTOR KINASE SUBSTRATE EPS8-RELATED PROTEIN"/>
    <property type="match status" value="1"/>
</dbReference>
<feature type="domain" description="SH3" evidence="4">
    <location>
        <begin position="168"/>
        <end position="229"/>
    </location>
</feature>
<dbReference type="Proteomes" id="UP000799421">
    <property type="component" value="Unassembled WGS sequence"/>
</dbReference>
<evidence type="ECO:0000313" key="6">
    <source>
        <dbReference type="Proteomes" id="UP000799421"/>
    </source>
</evidence>
<dbReference type="PANTHER" id="PTHR12287:SF23">
    <property type="entry name" value="AROUSER, ISOFORM A-RELATED"/>
    <property type="match status" value="1"/>
</dbReference>
<dbReference type="InterPro" id="IPR039801">
    <property type="entry name" value="EPS8-like"/>
</dbReference>
<dbReference type="InterPro" id="IPR001452">
    <property type="entry name" value="SH3_domain"/>
</dbReference>
<reference evidence="5" key="1">
    <citation type="journal article" date="2020" name="Stud. Mycol.">
        <title>101 Dothideomycetes genomes: a test case for predicting lifestyles and emergence of pathogens.</title>
        <authorList>
            <person name="Haridas S."/>
            <person name="Albert R."/>
            <person name="Binder M."/>
            <person name="Bloem J."/>
            <person name="Labutti K."/>
            <person name="Salamov A."/>
            <person name="Andreopoulos B."/>
            <person name="Baker S."/>
            <person name="Barry K."/>
            <person name="Bills G."/>
            <person name="Bluhm B."/>
            <person name="Cannon C."/>
            <person name="Castanera R."/>
            <person name="Culley D."/>
            <person name="Daum C."/>
            <person name="Ezra D."/>
            <person name="Gonzalez J."/>
            <person name="Henrissat B."/>
            <person name="Kuo A."/>
            <person name="Liang C."/>
            <person name="Lipzen A."/>
            <person name="Lutzoni F."/>
            <person name="Magnuson J."/>
            <person name="Mondo S."/>
            <person name="Nolan M."/>
            <person name="Ohm R."/>
            <person name="Pangilinan J."/>
            <person name="Park H.-J."/>
            <person name="Ramirez L."/>
            <person name="Alfaro M."/>
            <person name="Sun H."/>
            <person name="Tritt A."/>
            <person name="Yoshinaga Y."/>
            <person name="Zwiers L.-H."/>
            <person name="Turgeon B."/>
            <person name="Goodwin S."/>
            <person name="Spatafora J."/>
            <person name="Crous P."/>
            <person name="Grigoriev I."/>
        </authorList>
    </citation>
    <scope>NUCLEOTIDE SEQUENCE</scope>
    <source>
        <strain evidence="5">CBS 480.64</strain>
    </source>
</reference>
<evidence type="ECO:0000259" key="4">
    <source>
        <dbReference type="PROSITE" id="PS50002"/>
    </source>
</evidence>
<feature type="domain" description="SH3" evidence="4">
    <location>
        <begin position="263"/>
        <end position="322"/>
    </location>
</feature>
<dbReference type="InterPro" id="IPR036028">
    <property type="entry name" value="SH3-like_dom_sf"/>
</dbReference>
<dbReference type="SUPFAM" id="SSF50044">
    <property type="entry name" value="SH3-domain"/>
    <property type="match status" value="4"/>
</dbReference>
<keyword evidence="1 2" id="KW-0728">SH3 domain</keyword>
<accession>A0A6A7C845</accession>